<sequence length="396" mass="44805">MRILMIAPEPFLEPRGTPFSVYHRIKALTSLGYEVDLVTYPIGEGVSLSGLRVFRAPALPFIQKVKIGPSLAKLPLDLLVFFTAWKRMSQERYQYVHTHEEAGLMGALLTRIFRCKHLYDMHSDLSQQMSNFAFTKNPLLIRTMEAVQKFIIQQADTVIAICRDLEQTVRRLAPDKPVYLIENVAVDEALPPASKQEVMQLREQLALSNNRVLLYTGTFESYQGIELLLKSVALVHAECLDARYVLVGGRPDQVAKQEQLARELGISEQVRFVGQRPLDEMPAYMALADILVSPRSEGTNTPLKLYTYLRSGKPVLATKIFSHTQMLTDDTAMLVSPTPEDLARGALELLSYPWQAELLARNAREMAAERYSWKAFLKKNEHAYNTFTGLENELSA</sequence>
<proteinExistence type="predicted"/>
<reference evidence="2" key="1">
    <citation type="submission" date="2020-10" db="EMBL/GenBank/DDBJ databases">
        <title>Taxonomic study of unclassified bacteria belonging to the class Ktedonobacteria.</title>
        <authorList>
            <person name="Yabe S."/>
            <person name="Wang C.M."/>
            <person name="Zheng Y."/>
            <person name="Sakai Y."/>
            <person name="Cavaletti L."/>
            <person name="Monciardini P."/>
            <person name="Donadio S."/>
        </authorList>
    </citation>
    <scope>NUCLEOTIDE SEQUENCE</scope>
    <source>
        <strain evidence="2">ID150040</strain>
    </source>
</reference>
<dbReference type="CDD" id="cd03794">
    <property type="entry name" value="GT4_WbuB-like"/>
    <property type="match status" value="1"/>
</dbReference>
<dbReference type="Gene3D" id="3.40.50.2000">
    <property type="entry name" value="Glycogen Phosphorylase B"/>
    <property type="match status" value="2"/>
</dbReference>
<name>A0A8J3N1Z7_9CHLR</name>
<keyword evidence="3" id="KW-1185">Reference proteome</keyword>
<feature type="domain" description="Glycosyltransferase subfamily 4-like N-terminal" evidence="1">
    <location>
        <begin position="21"/>
        <end position="175"/>
    </location>
</feature>
<dbReference type="RefSeq" id="WP_220206333.1">
    <property type="nucleotide sequence ID" value="NZ_BNJK01000001.1"/>
</dbReference>
<accession>A0A8J3N1Z7</accession>
<dbReference type="SUPFAM" id="SSF53756">
    <property type="entry name" value="UDP-Glycosyltransferase/glycogen phosphorylase"/>
    <property type="match status" value="1"/>
</dbReference>
<evidence type="ECO:0000259" key="1">
    <source>
        <dbReference type="Pfam" id="PF13579"/>
    </source>
</evidence>
<dbReference type="Pfam" id="PF13692">
    <property type="entry name" value="Glyco_trans_1_4"/>
    <property type="match status" value="1"/>
</dbReference>
<organism evidence="2 3">
    <name type="scientific">Reticulibacter mediterranei</name>
    <dbReference type="NCBI Taxonomy" id="2778369"/>
    <lineage>
        <taxon>Bacteria</taxon>
        <taxon>Bacillati</taxon>
        <taxon>Chloroflexota</taxon>
        <taxon>Ktedonobacteria</taxon>
        <taxon>Ktedonobacterales</taxon>
        <taxon>Reticulibacteraceae</taxon>
        <taxon>Reticulibacter</taxon>
    </lineage>
</organism>
<keyword evidence="2" id="KW-0378">Hydrolase</keyword>
<dbReference type="GO" id="GO:0016787">
    <property type="term" value="F:hydrolase activity"/>
    <property type="evidence" value="ECO:0007669"/>
    <property type="project" value="UniProtKB-KW"/>
</dbReference>
<dbReference type="InterPro" id="IPR028098">
    <property type="entry name" value="Glyco_trans_4-like_N"/>
</dbReference>
<dbReference type="PANTHER" id="PTHR12526">
    <property type="entry name" value="GLYCOSYLTRANSFERASE"/>
    <property type="match status" value="1"/>
</dbReference>
<protein>
    <submittedName>
        <fullName evidence="2">Glycoside hydrolase</fullName>
    </submittedName>
</protein>
<dbReference type="AlphaFoldDB" id="A0A8J3N1Z7"/>
<dbReference type="PANTHER" id="PTHR12526:SF622">
    <property type="entry name" value="GLYCOSYLTRANSFERASE (GROUP I)"/>
    <property type="match status" value="1"/>
</dbReference>
<evidence type="ECO:0000313" key="2">
    <source>
        <dbReference type="EMBL" id="GHO95664.1"/>
    </source>
</evidence>
<dbReference type="EMBL" id="BNJK01000001">
    <property type="protein sequence ID" value="GHO95664.1"/>
    <property type="molecule type" value="Genomic_DNA"/>
</dbReference>
<gene>
    <name evidence="2" type="ORF">KSF_057120</name>
</gene>
<comment type="caution">
    <text evidence="2">The sequence shown here is derived from an EMBL/GenBank/DDBJ whole genome shotgun (WGS) entry which is preliminary data.</text>
</comment>
<evidence type="ECO:0000313" key="3">
    <source>
        <dbReference type="Proteomes" id="UP000597444"/>
    </source>
</evidence>
<dbReference type="Proteomes" id="UP000597444">
    <property type="component" value="Unassembled WGS sequence"/>
</dbReference>
<dbReference type="Pfam" id="PF13579">
    <property type="entry name" value="Glyco_trans_4_4"/>
    <property type="match status" value="1"/>
</dbReference>